<dbReference type="CDD" id="cd09274">
    <property type="entry name" value="RNase_HI_RT_Ty3"/>
    <property type="match status" value="1"/>
</dbReference>
<dbReference type="GO" id="GO:0071897">
    <property type="term" value="P:DNA biosynthetic process"/>
    <property type="evidence" value="ECO:0007669"/>
    <property type="project" value="UniProtKB-ARBA"/>
</dbReference>
<evidence type="ECO:0000256" key="1">
    <source>
        <dbReference type="ARBA" id="ARBA00023268"/>
    </source>
</evidence>
<dbReference type="PANTHER" id="PTHR37984">
    <property type="entry name" value="PROTEIN CBG26694"/>
    <property type="match status" value="1"/>
</dbReference>
<dbReference type="InterPro" id="IPR050951">
    <property type="entry name" value="Retrovirus_Pol_polyprotein"/>
</dbReference>
<dbReference type="GO" id="GO:0003824">
    <property type="term" value="F:catalytic activity"/>
    <property type="evidence" value="ECO:0007669"/>
    <property type="project" value="UniProtKB-KW"/>
</dbReference>
<dbReference type="EMBL" id="BGZK01000269">
    <property type="protein sequence ID" value="GBP33084.1"/>
    <property type="molecule type" value="Genomic_DNA"/>
</dbReference>
<evidence type="ECO:0000313" key="4">
    <source>
        <dbReference type="Proteomes" id="UP000299102"/>
    </source>
</evidence>
<evidence type="ECO:0000259" key="2">
    <source>
        <dbReference type="Pfam" id="PF17919"/>
    </source>
</evidence>
<keyword evidence="1" id="KW-0511">Multifunctional enzyme</keyword>
<dbReference type="SUPFAM" id="SSF56672">
    <property type="entry name" value="DNA/RNA polymerases"/>
    <property type="match status" value="1"/>
</dbReference>
<dbReference type="AlphaFoldDB" id="A0A4C1V4Z9"/>
<dbReference type="InterPro" id="IPR043502">
    <property type="entry name" value="DNA/RNA_pol_sf"/>
</dbReference>
<dbReference type="Pfam" id="PF17919">
    <property type="entry name" value="RT_RNaseH_2"/>
    <property type="match status" value="1"/>
</dbReference>
<keyword evidence="4" id="KW-1185">Reference proteome</keyword>
<organism evidence="3 4">
    <name type="scientific">Eumeta variegata</name>
    <name type="common">Bagworm moth</name>
    <name type="synonym">Eumeta japonica</name>
    <dbReference type="NCBI Taxonomy" id="151549"/>
    <lineage>
        <taxon>Eukaryota</taxon>
        <taxon>Metazoa</taxon>
        <taxon>Ecdysozoa</taxon>
        <taxon>Arthropoda</taxon>
        <taxon>Hexapoda</taxon>
        <taxon>Insecta</taxon>
        <taxon>Pterygota</taxon>
        <taxon>Neoptera</taxon>
        <taxon>Endopterygota</taxon>
        <taxon>Lepidoptera</taxon>
        <taxon>Glossata</taxon>
        <taxon>Ditrysia</taxon>
        <taxon>Tineoidea</taxon>
        <taxon>Psychidae</taxon>
        <taxon>Oiketicinae</taxon>
        <taxon>Eumeta</taxon>
    </lineage>
</organism>
<feature type="domain" description="Reverse transcriptase/retrotransposon-derived protein RNase H-like" evidence="2">
    <location>
        <begin position="21"/>
        <end position="81"/>
    </location>
</feature>
<dbReference type="InterPro" id="IPR043128">
    <property type="entry name" value="Rev_trsase/Diguanyl_cyclase"/>
</dbReference>
<accession>A0A4C1V4Z9</accession>
<dbReference type="Proteomes" id="UP000299102">
    <property type="component" value="Unassembled WGS sequence"/>
</dbReference>
<gene>
    <name evidence="3" type="primary">pol</name>
    <name evidence="3" type="ORF">EVAR_18563_1</name>
</gene>
<dbReference type="PANTHER" id="PTHR37984:SF5">
    <property type="entry name" value="PROTEIN NYNRIN-LIKE"/>
    <property type="match status" value="1"/>
</dbReference>
<dbReference type="OrthoDB" id="427924at2759"/>
<evidence type="ECO:0000313" key="3">
    <source>
        <dbReference type="EMBL" id="GBP33084.1"/>
    </source>
</evidence>
<name>A0A4C1V4Z9_EUMVA</name>
<proteinExistence type="predicted"/>
<comment type="caution">
    <text evidence="3">The sequence shown here is derived from an EMBL/GenBank/DDBJ whole genome shotgun (WGS) entry which is preliminary data.</text>
</comment>
<dbReference type="Gene3D" id="3.30.70.270">
    <property type="match status" value="1"/>
</dbReference>
<dbReference type="InterPro" id="IPR041577">
    <property type="entry name" value="RT_RNaseH_2"/>
</dbReference>
<reference evidence="3 4" key="1">
    <citation type="journal article" date="2019" name="Commun. Biol.">
        <title>The bagworm genome reveals a unique fibroin gene that provides high tensile strength.</title>
        <authorList>
            <person name="Kono N."/>
            <person name="Nakamura H."/>
            <person name="Ohtoshi R."/>
            <person name="Tomita M."/>
            <person name="Numata K."/>
            <person name="Arakawa K."/>
        </authorList>
    </citation>
    <scope>NUCLEOTIDE SEQUENCE [LARGE SCALE GENOMIC DNA]</scope>
</reference>
<protein>
    <submittedName>
        <fullName evidence="3">Retrovirus-related Pol polyprotein from transposon 17.6</fullName>
    </submittedName>
</protein>
<sequence>MSKIIKPLTNLTRKGEKFIITDEVKRAFKQSKDLITNAPVLSYPDHNSTFTLTTDASDKALGAVLSQSQHPIAYASLTLRRKFKLETDHQPLTWLSKLKEPNAKLTRWRLRLQEYDYDIKHTKGRENKIADALSRIELQNNESDAATVHSNNDDEETGIPIVDGFAHSRKNRIFLQESPTSKWKQDKNDIYIKIPLVNFDAEFSKNWKKYIDPKKTDNAVVTQNKEVSDREQQLKIMKSAHEKNDAHIRSTLLPKNLKGNITGKN</sequence>
<dbReference type="STRING" id="151549.A0A4C1V4Z9"/>